<evidence type="ECO:0000313" key="5">
    <source>
        <dbReference type="Proteomes" id="UP001501710"/>
    </source>
</evidence>
<dbReference type="InterPro" id="IPR000792">
    <property type="entry name" value="Tscrpt_reg_LuxR_C"/>
</dbReference>
<dbReference type="SMART" id="SM00421">
    <property type="entry name" value="HTH_LUXR"/>
    <property type="match status" value="1"/>
</dbReference>
<dbReference type="PRINTS" id="PR00038">
    <property type="entry name" value="HTHLUXR"/>
</dbReference>
<dbReference type="PANTHER" id="PTHR16305">
    <property type="entry name" value="TESTICULAR SOLUBLE ADENYLYL CYCLASE"/>
    <property type="match status" value="1"/>
</dbReference>
<proteinExistence type="predicted"/>
<keyword evidence="1" id="KW-0547">Nucleotide-binding</keyword>
<evidence type="ECO:0000259" key="3">
    <source>
        <dbReference type="PROSITE" id="PS50043"/>
    </source>
</evidence>
<dbReference type="InterPro" id="IPR036388">
    <property type="entry name" value="WH-like_DNA-bd_sf"/>
</dbReference>
<evidence type="ECO:0000313" key="4">
    <source>
        <dbReference type="EMBL" id="GAA4241141.1"/>
    </source>
</evidence>
<dbReference type="Proteomes" id="UP001501710">
    <property type="component" value="Unassembled WGS sequence"/>
</dbReference>
<dbReference type="PANTHER" id="PTHR16305:SF35">
    <property type="entry name" value="TRANSCRIPTIONAL ACTIVATOR DOMAIN"/>
    <property type="match status" value="1"/>
</dbReference>
<keyword evidence="5" id="KW-1185">Reference proteome</keyword>
<dbReference type="InterPro" id="IPR016032">
    <property type="entry name" value="Sig_transdc_resp-reg_C-effctor"/>
</dbReference>
<dbReference type="CDD" id="cd06170">
    <property type="entry name" value="LuxR_C_like"/>
    <property type="match status" value="1"/>
</dbReference>
<reference evidence="5" key="1">
    <citation type="journal article" date="2019" name="Int. J. Syst. Evol. Microbiol.">
        <title>The Global Catalogue of Microorganisms (GCM) 10K type strain sequencing project: providing services to taxonomists for standard genome sequencing and annotation.</title>
        <authorList>
            <consortium name="The Broad Institute Genomics Platform"/>
            <consortium name="The Broad Institute Genome Sequencing Center for Infectious Disease"/>
            <person name="Wu L."/>
            <person name="Ma J."/>
        </authorList>
    </citation>
    <scope>NUCLEOTIDE SEQUENCE [LARGE SCALE GENOMIC DNA]</scope>
    <source>
        <strain evidence="5">JCM 17440</strain>
    </source>
</reference>
<dbReference type="SUPFAM" id="SSF46894">
    <property type="entry name" value="C-terminal effector domain of the bipartite response regulators"/>
    <property type="match status" value="1"/>
</dbReference>
<dbReference type="Pfam" id="PF00196">
    <property type="entry name" value="GerE"/>
    <property type="match status" value="1"/>
</dbReference>
<accession>A0ABP8CMJ2</accession>
<protein>
    <submittedName>
        <fullName evidence="4">LuxR family transcriptional regulator</fullName>
    </submittedName>
</protein>
<gene>
    <name evidence="4" type="ORF">GCM10022254_68770</name>
</gene>
<organism evidence="4 5">
    <name type="scientific">Actinomadura meridiana</name>
    <dbReference type="NCBI Taxonomy" id="559626"/>
    <lineage>
        <taxon>Bacteria</taxon>
        <taxon>Bacillati</taxon>
        <taxon>Actinomycetota</taxon>
        <taxon>Actinomycetes</taxon>
        <taxon>Streptosporangiales</taxon>
        <taxon>Thermomonosporaceae</taxon>
        <taxon>Actinomadura</taxon>
    </lineage>
</organism>
<keyword evidence="2" id="KW-0067">ATP-binding</keyword>
<evidence type="ECO:0000256" key="2">
    <source>
        <dbReference type="ARBA" id="ARBA00022840"/>
    </source>
</evidence>
<dbReference type="Pfam" id="PF13191">
    <property type="entry name" value="AAA_16"/>
    <property type="match status" value="1"/>
</dbReference>
<dbReference type="SUPFAM" id="SSF52540">
    <property type="entry name" value="P-loop containing nucleoside triphosphate hydrolases"/>
    <property type="match status" value="1"/>
</dbReference>
<dbReference type="EMBL" id="BAABAS010000027">
    <property type="protein sequence ID" value="GAA4241141.1"/>
    <property type="molecule type" value="Genomic_DNA"/>
</dbReference>
<dbReference type="InterPro" id="IPR041664">
    <property type="entry name" value="AAA_16"/>
</dbReference>
<sequence>MRGAMLGRMGIVSPVFAGRSAELAALRAAHARACAGEAAAVLVGGEAGGGKTRLVAEFTRGLRTVRGACLDLGAASLPYAPFTAILRSLGRDTVAALMPASAVPELGRLMPGLTAAAPPPDDGTGQLRLFEHVLALVERLGAAEPAVLVVEDAHWADHSTRDLLSFLFRNPPRGSVLPVVTFRPEEPGTRPLFADLARLPHVTRLDLPPLSPGEVADQVRGILGAADPGLARDVHTRGGGNPLFVEALVGDPGTAVPGSLRDLLLSRVHQLPGPARDVSRAASAAGDRVGHGLLAAVTGLDDPALSEALRPCADHGLLVADTDGYTFRHALIREAVHADLLPGERTALHRRYAETIERSPDLSDAPASALAVHWQGCGDHARALSAAWRAAGERQAAAAYAEQRSLLERVLRLWDRVPDAGTRTGLTRHRVLEAAAEAAAADGDPGRGLPLVQAALDGADPGRVPWLLTVRAMLRGFQGRENELRDLREAERLATGPVRVPVLGRLSYRLVIYGEMDEGERLGREGLALARDHGDPHTRTYLEVTVAAAAARDGDGDPAGLERLRHRDLDPRVLVSVLNTLTHCALNTGRLDEALARAAEGLAVAADIAPGYSGGLALAVNQVEALYRLGRWDEADRALRRHLERHHAPAFRLQMMIWRTALLAARGTGPEPDPEALTVPFDAGFPQTALLLAQATIEWRLAQDDRPAARVVVAAALRHPRLTAQPCHVWPLLESAALAGGPRLPEVAEVAARLPALNPAARAYAATIAALTGGSAAPTGDSAAQSGDSAAWSVAIAGWEGLAQPYPLARALFHAACADLSAGDRASAAARLDRAAGIAAWLGAAPLARRVSERARRAGLSGPSGGPLTARESEVLRLLARGRSNREIAEELFISPKTASVHVSHILAKLDVSSRSEAAAVARDRGLL</sequence>
<name>A0ABP8CMJ2_9ACTN</name>
<comment type="caution">
    <text evidence="4">The sequence shown here is derived from an EMBL/GenBank/DDBJ whole genome shotgun (WGS) entry which is preliminary data.</text>
</comment>
<dbReference type="Gene3D" id="1.10.10.10">
    <property type="entry name" value="Winged helix-like DNA-binding domain superfamily/Winged helix DNA-binding domain"/>
    <property type="match status" value="1"/>
</dbReference>
<dbReference type="InterPro" id="IPR027417">
    <property type="entry name" value="P-loop_NTPase"/>
</dbReference>
<feature type="domain" description="HTH luxR-type" evidence="3">
    <location>
        <begin position="861"/>
        <end position="926"/>
    </location>
</feature>
<dbReference type="PROSITE" id="PS50043">
    <property type="entry name" value="HTH_LUXR_2"/>
    <property type="match status" value="1"/>
</dbReference>
<evidence type="ECO:0000256" key="1">
    <source>
        <dbReference type="ARBA" id="ARBA00022741"/>
    </source>
</evidence>